<dbReference type="HOGENOM" id="CLU_029499_1_2_5"/>
<dbReference type="EMBL" id="AP009384">
    <property type="protein sequence ID" value="BAF86160.1"/>
    <property type="molecule type" value="Genomic_DNA"/>
</dbReference>
<dbReference type="InterPro" id="IPR005835">
    <property type="entry name" value="NTP_transferase_dom"/>
</dbReference>
<evidence type="ECO:0000313" key="9">
    <source>
        <dbReference type="EMBL" id="BAF86160.1"/>
    </source>
</evidence>
<evidence type="ECO:0000256" key="2">
    <source>
        <dbReference type="ARBA" id="ARBA00012415"/>
    </source>
</evidence>
<keyword evidence="4 7" id="KW-0808">Transferase</keyword>
<dbReference type="GO" id="GO:0003983">
    <property type="term" value="F:UTP:glucose-1-phosphate uridylyltransferase activity"/>
    <property type="evidence" value="ECO:0007669"/>
    <property type="project" value="UniProtKB-EC"/>
</dbReference>
<dbReference type="PANTHER" id="PTHR43197:SF1">
    <property type="entry name" value="UTP--GLUCOSE-1-PHOSPHATE URIDYLYLTRANSFERASE"/>
    <property type="match status" value="1"/>
</dbReference>
<dbReference type="NCBIfam" id="TIGR01099">
    <property type="entry name" value="galU"/>
    <property type="match status" value="1"/>
</dbReference>
<accession>A8IH16</accession>
<evidence type="ECO:0000256" key="6">
    <source>
        <dbReference type="ARBA" id="ARBA00048128"/>
    </source>
</evidence>
<sequence>MLKFCNQFRAIALLCEHPVSCVRKPGFSILGNKERGVMPKPLRKAILPVAGLGTRFLPATKAVPKEMLTVVDRPVVQHVVDEAVAAGIEHIVFVTGRNKAVIEDHFDRQFELEKTLADRGKTKELAQLDRDTPKAGTTSFTRQQLPLGLGHAVWCARDLIGDEPFALLLPDMLHLPNGNGKGCLTEMVETYNKTGGNVISVYEVPDDQTNQYGIVGLGKETSAKAHEITQMVEKPAAGTAPSNLAISGRYILQPTIFDLLAKQEQGAGNEIQLTDSMLKLMERERFFSVRFDGSVYDCGSKIGFLMANVAYALSRPDIAPEFRTELGHFLGN</sequence>
<evidence type="ECO:0000256" key="1">
    <source>
        <dbReference type="ARBA" id="ARBA00006890"/>
    </source>
</evidence>
<evidence type="ECO:0000256" key="5">
    <source>
        <dbReference type="ARBA" id="ARBA00022695"/>
    </source>
</evidence>
<dbReference type="GO" id="GO:0006011">
    <property type="term" value="P:UDP-alpha-D-glucose metabolic process"/>
    <property type="evidence" value="ECO:0007669"/>
    <property type="project" value="InterPro"/>
</dbReference>
<dbReference type="Proteomes" id="UP000000270">
    <property type="component" value="Chromosome"/>
</dbReference>
<dbReference type="EC" id="2.7.7.9" evidence="2 7"/>
<dbReference type="CDD" id="cd02541">
    <property type="entry name" value="UGPase_prokaryotic"/>
    <property type="match status" value="1"/>
</dbReference>
<dbReference type="InterPro" id="IPR029044">
    <property type="entry name" value="Nucleotide-diphossugar_trans"/>
</dbReference>
<evidence type="ECO:0000313" key="10">
    <source>
        <dbReference type="Proteomes" id="UP000000270"/>
    </source>
</evidence>
<dbReference type="STRING" id="438753.AZC_0162"/>
<evidence type="ECO:0000256" key="4">
    <source>
        <dbReference type="ARBA" id="ARBA00022679"/>
    </source>
</evidence>
<dbReference type="InterPro" id="IPR005771">
    <property type="entry name" value="GalU_uridylyltTrfase_bac/arc"/>
</dbReference>
<protein>
    <recommendedName>
        <fullName evidence="3 7">UTP--glucose-1-phosphate uridylyltransferase</fullName>
        <ecNumber evidence="2 7">2.7.7.9</ecNumber>
    </recommendedName>
    <alternativeName>
        <fullName evidence="7">UDP-glucose pyrophosphorylase</fullName>
    </alternativeName>
</protein>
<evidence type="ECO:0000256" key="3">
    <source>
        <dbReference type="ARBA" id="ARBA00019048"/>
    </source>
</evidence>
<dbReference type="Pfam" id="PF00483">
    <property type="entry name" value="NTP_transferase"/>
    <property type="match status" value="1"/>
</dbReference>
<reference evidence="9 10" key="4">
    <citation type="journal article" date="2009" name="Appl. Environ. Microbiol.">
        <title>Comparative genome-wide transcriptional profiling of Azorhizobium caulinodans ORS571 grown under free-living and symbiotic conditions.</title>
        <authorList>
            <person name="Tsukada S."/>
            <person name="Aono T."/>
            <person name="Akiba N."/>
            <person name="Lee KB."/>
            <person name="Liu CT."/>
            <person name="Toyazaki H."/>
            <person name="Oyaizu H."/>
        </authorList>
    </citation>
    <scope>NUCLEOTIDE SEQUENCE [LARGE SCALE GENOMIC DNA]</scope>
    <source>
        <strain evidence="10">ATCC 43989 / DSM 5975 / JCM 20966 / LMG 6465 / NBRC 14845 / NCIMB 13405 / ORS 571</strain>
    </source>
</reference>
<dbReference type="KEGG" id="azc:AZC_0162"/>
<proteinExistence type="inferred from homology"/>
<name>A8IH16_AZOC5</name>
<keyword evidence="5 7" id="KW-0548">Nucleotidyltransferase</keyword>
<dbReference type="SUPFAM" id="SSF53448">
    <property type="entry name" value="Nucleotide-diphospho-sugar transferases"/>
    <property type="match status" value="1"/>
</dbReference>
<dbReference type="Gene3D" id="3.90.550.10">
    <property type="entry name" value="Spore Coat Polysaccharide Biosynthesis Protein SpsA, Chain A"/>
    <property type="match status" value="1"/>
</dbReference>
<feature type="domain" description="Nucleotidyl transferase" evidence="8">
    <location>
        <begin position="44"/>
        <end position="310"/>
    </location>
</feature>
<reference evidence="9 10" key="6">
    <citation type="journal article" date="2011" name="Appl. Environ. Microbiol.">
        <title>Involvement of the azorhizobial chromosome partition gene (parA) in the onset of bacteroid differentiation during Sesbania rostrata stem nodule development.</title>
        <authorList>
            <person name="Liu CT."/>
            <person name="Lee KB."/>
            <person name="Wang YS."/>
            <person name="Peng MH."/>
            <person name="Lee KT."/>
            <person name="Suzuki S."/>
            <person name="Suzuki T."/>
            <person name="Oyaizu H."/>
        </authorList>
    </citation>
    <scope>NUCLEOTIDE SEQUENCE [LARGE SCALE GENOMIC DNA]</scope>
    <source>
        <strain evidence="10">ATCC 43989 / DSM 5975 / JCM 20966 / LMG 6465 / NBRC 14845 / NCIMB 13405 / ORS 571</strain>
    </source>
</reference>
<gene>
    <name evidence="9" type="ordered locus">AZC_0162</name>
</gene>
<evidence type="ECO:0000259" key="8">
    <source>
        <dbReference type="Pfam" id="PF00483"/>
    </source>
</evidence>
<evidence type="ECO:0000256" key="7">
    <source>
        <dbReference type="RuleBase" id="RU361259"/>
    </source>
</evidence>
<reference evidence="9 10" key="3">
    <citation type="journal article" date="2008" name="BMC Genomics">
        <title>The genome of the versatile nitrogen fixer Azorhizobium caulinodans ORS571.</title>
        <authorList>
            <person name="Lee KB."/>
            <person name="Backer P.D."/>
            <person name="Aono T."/>
            <person name="Liu CT."/>
            <person name="Suzuki S."/>
            <person name="Suzuki T."/>
            <person name="Kaneko T."/>
            <person name="Yamada M."/>
            <person name="Tabata S."/>
            <person name="Kupfer D.M."/>
            <person name="Najar F.Z."/>
            <person name="Wiley G.B."/>
            <person name="Roe B."/>
            <person name="Binnewies T.T."/>
            <person name="Ussery D.W."/>
            <person name="D'Haeze W."/>
            <person name="Herder J.D."/>
            <person name="Gevers D."/>
            <person name="Vereecke D."/>
            <person name="Holsters M."/>
            <person name="Oyaizu H."/>
        </authorList>
    </citation>
    <scope>NUCLEOTIDE SEQUENCE [LARGE SCALE GENOMIC DNA]</scope>
    <source>
        <strain evidence="10">ATCC 43989 / DSM 5975 / JCM 20966 / LMG 6465 / NBRC 14845 / NCIMB 13405 / ORS 571</strain>
    </source>
</reference>
<comment type="catalytic activity">
    <reaction evidence="6 7">
        <text>alpha-D-glucose 1-phosphate + UTP + H(+) = UDP-alpha-D-glucose + diphosphate</text>
        <dbReference type="Rhea" id="RHEA:19889"/>
        <dbReference type="ChEBI" id="CHEBI:15378"/>
        <dbReference type="ChEBI" id="CHEBI:33019"/>
        <dbReference type="ChEBI" id="CHEBI:46398"/>
        <dbReference type="ChEBI" id="CHEBI:58601"/>
        <dbReference type="ChEBI" id="CHEBI:58885"/>
        <dbReference type="EC" id="2.7.7.9"/>
    </reaction>
</comment>
<keyword evidence="10" id="KW-1185">Reference proteome</keyword>
<dbReference type="eggNOG" id="COG1210">
    <property type="taxonomic scope" value="Bacteria"/>
</dbReference>
<reference evidence="10" key="2">
    <citation type="submission" date="2007-04" db="EMBL/GenBank/DDBJ databases">
        <title>Complete genome sequence of the nitrogen-fixing bacterium Azorhizobium caulinodans ORS571.</title>
        <authorList>
            <person name="Lee K.B."/>
            <person name="Backer P.D."/>
            <person name="Aono T."/>
            <person name="Liu C.T."/>
            <person name="Suzuki S."/>
            <person name="Suzuki T."/>
            <person name="Kaneko T."/>
            <person name="Yamada M."/>
            <person name="Tabata S."/>
            <person name="Kupfer D.M."/>
            <person name="Najar F.Z."/>
            <person name="Wiley G.B."/>
            <person name="Roe B."/>
            <person name="Binnewies T."/>
            <person name="Ussery D."/>
            <person name="Vereecke D."/>
            <person name="Gevers D."/>
            <person name="Holsters M."/>
            <person name="Oyaizu H."/>
        </authorList>
    </citation>
    <scope>NUCLEOTIDE SEQUENCE [LARGE SCALE GENOMIC DNA]</scope>
    <source>
        <strain evidence="10">ATCC 43989 / DSM 5975 / JCM 20966 / LMG 6465 / NBRC 14845 / NCIMB 13405 / ORS 571</strain>
    </source>
</reference>
<dbReference type="AlphaFoldDB" id="A8IH16"/>
<organism evidence="9 10">
    <name type="scientific">Azorhizobium caulinodans (strain ATCC 43989 / DSM 5975 / JCM 20966 / LMG 6465 / NBRC 14845 / NCIMB 13405 / ORS 571)</name>
    <dbReference type="NCBI Taxonomy" id="438753"/>
    <lineage>
        <taxon>Bacteria</taxon>
        <taxon>Pseudomonadati</taxon>
        <taxon>Pseudomonadota</taxon>
        <taxon>Alphaproteobacteria</taxon>
        <taxon>Hyphomicrobiales</taxon>
        <taxon>Xanthobacteraceae</taxon>
        <taxon>Azorhizobium</taxon>
    </lineage>
</organism>
<dbReference type="PANTHER" id="PTHR43197">
    <property type="entry name" value="UTP--GLUCOSE-1-PHOSPHATE URIDYLYLTRANSFERASE"/>
    <property type="match status" value="1"/>
</dbReference>
<reference evidence="9 10" key="5">
    <citation type="journal article" date="2010" name="Appl. Environ. Microbiol.">
        <title>phrR-like gene praR of Azorhizobium caulinodans ORS571 is essential for symbiosis with Sesbania rostrata and is involved in expression of reb genes.</title>
        <authorList>
            <person name="Akiba N."/>
            <person name="Aono T."/>
            <person name="Toyazaki H."/>
            <person name="Sato S."/>
            <person name="Oyaizu H."/>
        </authorList>
    </citation>
    <scope>NUCLEOTIDE SEQUENCE [LARGE SCALE GENOMIC DNA]</scope>
    <source>
        <strain evidence="10">ATCC 43989 / DSM 5975 / JCM 20966 / LMG 6465 / NBRC 14845 / NCIMB 13405 / ORS 571</strain>
    </source>
</reference>
<comment type="similarity">
    <text evidence="1 7">Belongs to the UDPGP type 2 family.</text>
</comment>
<reference evidence="9 10" key="1">
    <citation type="journal article" date="2007" name="Appl. Environ. Microbiol.">
        <title>Rhizobial factors required for stem nodule maturation and maintenance in Sesbania rostrata-Azorhizobium caulinodans ORS571 symbiosis.</title>
        <authorList>
            <person name="Suzuki S."/>
            <person name="Aono T."/>
            <person name="Lee KB."/>
            <person name="Suzuki T."/>
            <person name="Liu CT."/>
            <person name="Miwa H."/>
            <person name="Wakao S."/>
            <person name="Iki T."/>
            <person name="Oyaizu H."/>
        </authorList>
    </citation>
    <scope>NUCLEOTIDE SEQUENCE [LARGE SCALE GENOMIC DNA]</scope>
    <source>
        <strain evidence="10">ATCC 43989 / DSM 5975 / JCM 20966 / LMG 6465 / NBRC 14845 / NCIMB 13405 / ORS 571</strain>
    </source>
</reference>